<protein>
    <submittedName>
        <fullName evidence="1">MOSC domain-containing protein</fullName>
    </submittedName>
</protein>
<evidence type="ECO:0000313" key="2">
    <source>
        <dbReference type="Proteomes" id="UP000594014"/>
    </source>
</evidence>
<evidence type="ECO:0000313" key="1">
    <source>
        <dbReference type="EMBL" id="QOX65634.1"/>
    </source>
</evidence>
<reference evidence="1" key="1">
    <citation type="submission" date="2019-08" db="EMBL/GenBank/DDBJ databases">
        <title>Genome sequence of Clostridiales bacterium MT110.</title>
        <authorList>
            <person name="Cao J."/>
        </authorList>
    </citation>
    <scope>NUCLEOTIDE SEQUENCE</scope>
    <source>
        <strain evidence="1">MT110</strain>
    </source>
</reference>
<accession>A0ACD1AHA8</accession>
<keyword evidence="2" id="KW-1185">Reference proteome</keyword>
<dbReference type="Proteomes" id="UP000594014">
    <property type="component" value="Chromosome"/>
</dbReference>
<gene>
    <name evidence="1" type="ORF">FRZ06_20915</name>
</gene>
<organism evidence="1 2">
    <name type="scientific">Anoxybacterium hadale</name>
    <dbReference type="NCBI Taxonomy" id="3408580"/>
    <lineage>
        <taxon>Bacteria</taxon>
        <taxon>Bacillati</taxon>
        <taxon>Bacillota</taxon>
        <taxon>Clostridia</taxon>
        <taxon>Peptostreptococcales</taxon>
        <taxon>Anaerovoracaceae</taxon>
        <taxon>Anoxybacterium</taxon>
    </lineage>
</organism>
<name>A0ACD1AHA8_9FIRM</name>
<proteinExistence type="predicted"/>
<dbReference type="EMBL" id="CP042469">
    <property type="protein sequence ID" value="QOX65634.1"/>
    <property type="molecule type" value="Genomic_DNA"/>
</dbReference>
<sequence length="142" mass="14986">MAKVISINTSDKTGQIKLPVSEAEFIEGGIKGDAHCGLDEIKQVSLLADESVDKMRAMGLTLAAGAFAENVTTQGIELKTLPIGTMLKIGETLQQVSRIGKECHTGCAIKQQTGTCVMPLEGIFTKVIKGGIVRVGDSIELV</sequence>